<evidence type="ECO:0000259" key="7">
    <source>
        <dbReference type="Pfam" id="PF14322"/>
    </source>
</evidence>
<dbReference type="HOGENOM" id="CLU_015553_1_0_10"/>
<comment type="subcellular location">
    <subcellularLocation>
        <location evidence="1">Cell outer membrane</location>
    </subcellularLocation>
</comment>
<evidence type="ECO:0000256" key="3">
    <source>
        <dbReference type="ARBA" id="ARBA00022729"/>
    </source>
</evidence>
<organism evidence="9 11">
    <name type="scientific">Draconibacterium orientale</name>
    <dbReference type="NCBI Taxonomy" id="1168034"/>
    <lineage>
        <taxon>Bacteria</taxon>
        <taxon>Pseudomonadati</taxon>
        <taxon>Bacteroidota</taxon>
        <taxon>Bacteroidia</taxon>
        <taxon>Marinilabiliales</taxon>
        <taxon>Prolixibacteraceae</taxon>
        <taxon>Draconibacterium</taxon>
    </lineage>
</organism>
<dbReference type="EMBL" id="FOHT01000030">
    <property type="protein sequence ID" value="SET93639.1"/>
    <property type="molecule type" value="Genomic_DNA"/>
</dbReference>
<evidence type="ECO:0000256" key="5">
    <source>
        <dbReference type="ARBA" id="ARBA00023237"/>
    </source>
</evidence>
<feature type="domain" description="RagB/SusD" evidence="6">
    <location>
        <begin position="368"/>
        <end position="495"/>
    </location>
</feature>
<dbReference type="Pfam" id="PF07980">
    <property type="entry name" value="SusD_RagB"/>
    <property type="match status" value="1"/>
</dbReference>
<reference evidence="9 11" key="2">
    <citation type="submission" date="2016-10" db="EMBL/GenBank/DDBJ databases">
        <authorList>
            <person name="de Groot N.N."/>
        </authorList>
    </citation>
    <scope>NUCLEOTIDE SEQUENCE [LARGE SCALE GENOMIC DNA]</scope>
    <source>
        <strain evidence="9 11">DSM 25947</strain>
    </source>
</reference>
<dbReference type="Pfam" id="PF14322">
    <property type="entry name" value="SusD-like_3"/>
    <property type="match status" value="1"/>
</dbReference>
<dbReference type="InterPro" id="IPR033985">
    <property type="entry name" value="SusD-like_N"/>
</dbReference>
<feature type="domain" description="SusD-like N-terminal" evidence="7">
    <location>
        <begin position="41"/>
        <end position="222"/>
    </location>
</feature>
<dbReference type="eggNOG" id="COG3637">
    <property type="taxonomic scope" value="Bacteria"/>
</dbReference>
<evidence type="ECO:0000313" key="10">
    <source>
        <dbReference type="Proteomes" id="UP000023772"/>
    </source>
</evidence>
<reference evidence="8 10" key="1">
    <citation type="submission" date="2014-03" db="EMBL/GenBank/DDBJ databases">
        <title>Complete genome sequence of a deeply braunched marine Bacteroidia bacterium Draconibacterium orientale type strain FH5T.</title>
        <authorList>
            <person name="Li X."/>
            <person name="Wang X."/>
            <person name="Xie Z."/>
            <person name="Du Z."/>
            <person name="Chen G."/>
        </authorList>
    </citation>
    <scope>NUCLEOTIDE SEQUENCE [LARGE SCALE GENOMIC DNA]</scope>
    <source>
        <strain evidence="8 10">FH5</strain>
    </source>
</reference>
<dbReference type="OrthoDB" id="636214at2"/>
<name>X5D826_9BACT</name>
<dbReference type="Proteomes" id="UP000023772">
    <property type="component" value="Chromosome"/>
</dbReference>
<evidence type="ECO:0000256" key="4">
    <source>
        <dbReference type="ARBA" id="ARBA00023136"/>
    </source>
</evidence>
<dbReference type="EMBL" id="CP007451">
    <property type="protein sequence ID" value="AHW58848.1"/>
    <property type="molecule type" value="Genomic_DNA"/>
</dbReference>
<dbReference type="STRING" id="1168034.FH5T_02560"/>
<accession>X5D826</accession>
<protein>
    <submittedName>
        <fullName evidence="8">RagB/SusD family protein</fullName>
    </submittedName>
    <submittedName>
        <fullName evidence="9">Starch-binding associating with outer membrane</fullName>
    </submittedName>
</protein>
<dbReference type="GO" id="GO:0009279">
    <property type="term" value="C:cell outer membrane"/>
    <property type="evidence" value="ECO:0007669"/>
    <property type="project" value="UniProtKB-SubCell"/>
</dbReference>
<evidence type="ECO:0000313" key="9">
    <source>
        <dbReference type="EMBL" id="SET93639.1"/>
    </source>
</evidence>
<evidence type="ECO:0000256" key="1">
    <source>
        <dbReference type="ARBA" id="ARBA00004442"/>
    </source>
</evidence>
<evidence type="ECO:0000313" key="8">
    <source>
        <dbReference type="EMBL" id="AHW58848.1"/>
    </source>
</evidence>
<keyword evidence="10" id="KW-1185">Reference proteome</keyword>
<evidence type="ECO:0000313" key="11">
    <source>
        <dbReference type="Proteomes" id="UP000181981"/>
    </source>
</evidence>
<dbReference type="RefSeq" id="WP_038555179.1">
    <property type="nucleotide sequence ID" value="NZ_FOHT01000030.1"/>
</dbReference>
<dbReference type="InterPro" id="IPR011990">
    <property type="entry name" value="TPR-like_helical_dom_sf"/>
</dbReference>
<evidence type="ECO:0000256" key="2">
    <source>
        <dbReference type="ARBA" id="ARBA00006275"/>
    </source>
</evidence>
<dbReference type="KEGG" id="dori:FH5T_02560"/>
<dbReference type="AlphaFoldDB" id="X5D826"/>
<sequence>MKTLYKLKNILIAFIAILLLHGCESILEEPVQSQFASENLLSTKKGIESLMADAYARNNNVIMTRDVVKREEMTADILWQSGGGENGTAAPLIGFRWDPSSTLEAFDWMNYWQVIRDANIILESVDNVSDFNNEQDKNQIVAEARFLRVWSYYQLWNQYGPMPLRKSQADELELPRATNEEFASFVEAELKEIIPILPEPGDEPAYGRHHKGGAQALLCIWYLNSHQWQNCADIAQDIISDGYFSLYPDYNDMFALENEQNEEFILVKTKLANAGNNNTLWATAAPSFPAVYKEGLDGGLEGVVNEKWSNFASNYRLYDSFYNSFEANDQRKGRILTRYIDTQGNTVNLLDYTDCTRAMKYPPDPDASGSSHGNDVPMIRYAEILLSRAEALNELNGPTQESVDLVNQIRTRAGLENKSLTDLGSKDLLREQILNERLWEFWYEGKRRRDLIRTGQYIENAQSRGITNATANHVWFPIPQSAIDANPLLEQNPGY</sequence>
<gene>
    <name evidence="8" type="ORF">FH5T_02560</name>
    <name evidence="9" type="ORF">SAMN05444285_13030</name>
</gene>
<proteinExistence type="inferred from homology"/>
<keyword evidence="4" id="KW-0472">Membrane</keyword>
<dbReference type="SUPFAM" id="SSF48452">
    <property type="entry name" value="TPR-like"/>
    <property type="match status" value="1"/>
</dbReference>
<evidence type="ECO:0000259" key="6">
    <source>
        <dbReference type="Pfam" id="PF07980"/>
    </source>
</evidence>
<dbReference type="CDD" id="cd08977">
    <property type="entry name" value="SusD"/>
    <property type="match status" value="1"/>
</dbReference>
<keyword evidence="5" id="KW-0998">Cell outer membrane</keyword>
<keyword evidence="3" id="KW-0732">Signal</keyword>
<dbReference type="Gene3D" id="1.25.40.390">
    <property type="match status" value="1"/>
</dbReference>
<dbReference type="Proteomes" id="UP000181981">
    <property type="component" value="Unassembled WGS sequence"/>
</dbReference>
<comment type="similarity">
    <text evidence="2">Belongs to the SusD family.</text>
</comment>
<dbReference type="InterPro" id="IPR012944">
    <property type="entry name" value="SusD_RagB_dom"/>
</dbReference>